<organism evidence="5 6">
    <name type="scientific">Ascodesmis nigricans</name>
    <dbReference type="NCBI Taxonomy" id="341454"/>
    <lineage>
        <taxon>Eukaryota</taxon>
        <taxon>Fungi</taxon>
        <taxon>Dikarya</taxon>
        <taxon>Ascomycota</taxon>
        <taxon>Pezizomycotina</taxon>
        <taxon>Pezizomycetes</taxon>
        <taxon>Pezizales</taxon>
        <taxon>Ascodesmidaceae</taxon>
        <taxon>Ascodesmis</taxon>
    </lineage>
</organism>
<reference evidence="5 6" key="1">
    <citation type="submission" date="2019-04" db="EMBL/GenBank/DDBJ databases">
        <title>Comparative genomics and transcriptomics to analyze fruiting body development in filamentous ascomycetes.</title>
        <authorList>
            <consortium name="DOE Joint Genome Institute"/>
            <person name="Lutkenhaus R."/>
            <person name="Traeger S."/>
            <person name="Breuer J."/>
            <person name="Kuo A."/>
            <person name="Lipzen A."/>
            <person name="Pangilinan J."/>
            <person name="Dilworth D."/>
            <person name="Sandor L."/>
            <person name="Poggeler S."/>
            <person name="Barry K."/>
            <person name="Grigoriev I.V."/>
            <person name="Nowrousian M."/>
        </authorList>
    </citation>
    <scope>NUCLEOTIDE SEQUENCE [LARGE SCALE GENOMIC DNA]</scope>
    <source>
        <strain evidence="5 6">CBS 389.68</strain>
    </source>
</reference>
<sequence length="216" mass="23135">MFRPQPSPTTSPHTPPRSSKPSPLSYLTPSAPVSTTPRKPYSSPNTTTSPNRARTPSGALNQLSVSQISALKEAFTLLDKDGDGIISSEDLSSMLSSLGLDARPSACSKFLGSNAPFNLASFLTHLSTHLSSLSPPEELLAAFAAFDTTDDGTVNVAELRSGLTTMGIRMTDEEVDRALKGFTRRRLGGMGSGGEIFRYREWVDAVQGKGEREEVD</sequence>
<dbReference type="Pfam" id="PF13405">
    <property type="entry name" value="EF-hand_6"/>
    <property type="match status" value="1"/>
</dbReference>
<evidence type="ECO:0000259" key="4">
    <source>
        <dbReference type="PROSITE" id="PS50222"/>
    </source>
</evidence>
<accession>A0A4S2N3S5</accession>
<evidence type="ECO:0000256" key="1">
    <source>
        <dbReference type="ARBA" id="ARBA00022737"/>
    </source>
</evidence>
<dbReference type="Proteomes" id="UP000298138">
    <property type="component" value="Unassembled WGS sequence"/>
</dbReference>
<keyword evidence="2" id="KW-0106">Calcium</keyword>
<name>A0A4S2N3S5_9PEZI</name>
<dbReference type="InterPro" id="IPR002048">
    <property type="entry name" value="EF_hand_dom"/>
</dbReference>
<dbReference type="OrthoDB" id="429467at2759"/>
<dbReference type="InterPro" id="IPR018247">
    <property type="entry name" value="EF_Hand_1_Ca_BS"/>
</dbReference>
<dbReference type="InterPro" id="IPR011992">
    <property type="entry name" value="EF-hand-dom_pair"/>
</dbReference>
<feature type="domain" description="EF-hand" evidence="4">
    <location>
        <begin position="134"/>
        <end position="169"/>
    </location>
</feature>
<dbReference type="PROSITE" id="PS00018">
    <property type="entry name" value="EF_HAND_1"/>
    <property type="match status" value="1"/>
</dbReference>
<evidence type="ECO:0000313" key="6">
    <source>
        <dbReference type="Proteomes" id="UP000298138"/>
    </source>
</evidence>
<dbReference type="SMART" id="SM00054">
    <property type="entry name" value="EFh"/>
    <property type="match status" value="2"/>
</dbReference>
<proteinExistence type="predicted"/>
<keyword evidence="1" id="KW-0677">Repeat</keyword>
<dbReference type="FunFam" id="1.10.238.10:FF:000001">
    <property type="entry name" value="Calmodulin 1"/>
    <property type="match status" value="1"/>
</dbReference>
<feature type="region of interest" description="Disordered" evidence="3">
    <location>
        <begin position="1"/>
        <end position="58"/>
    </location>
</feature>
<evidence type="ECO:0000256" key="3">
    <source>
        <dbReference type="SAM" id="MobiDB-lite"/>
    </source>
</evidence>
<dbReference type="STRING" id="341454.A0A4S2N3S5"/>
<dbReference type="PROSITE" id="PS50222">
    <property type="entry name" value="EF_HAND_2"/>
    <property type="match status" value="2"/>
</dbReference>
<feature type="compositionally biased region" description="Pro residues" evidence="3">
    <location>
        <begin position="1"/>
        <end position="15"/>
    </location>
</feature>
<feature type="compositionally biased region" description="Polar residues" evidence="3">
    <location>
        <begin position="25"/>
        <end position="58"/>
    </location>
</feature>
<feature type="domain" description="EF-hand" evidence="4">
    <location>
        <begin position="66"/>
        <end position="101"/>
    </location>
</feature>
<protein>
    <submittedName>
        <fullName evidence="5">EF-hand</fullName>
    </submittedName>
</protein>
<keyword evidence="6" id="KW-1185">Reference proteome</keyword>
<dbReference type="Pfam" id="PF13202">
    <property type="entry name" value="EF-hand_5"/>
    <property type="match status" value="1"/>
</dbReference>
<dbReference type="GO" id="GO:0005509">
    <property type="term" value="F:calcium ion binding"/>
    <property type="evidence" value="ECO:0007669"/>
    <property type="project" value="InterPro"/>
</dbReference>
<evidence type="ECO:0000313" key="5">
    <source>
        <dbReference type="EMBL" id="TGZ83912.1"/>
    </source>
</evidence>
<dbReference type="InParanoid" id="A0A4S2N3S5"/>
<dbReference type="AlphaFoldDB" id="A0A4S2N3S5"/>
<dbReference type="InterPro" id="IPR050403">
    <property type="entry name" value="Myosin_RLC"/>
</dbReference>
<dbReference type="CDD" id="cd00051">
    <property type="entry name" value="EFh"/>
    <property type="match status" value="1"/>
</dbReference>
<dbReference type="Gene3D" id="1.10.238.10">
    <property type="entry name" value="EF-hand"/>
    <property type="match status" value="1"/>
</dbReference>
<dbReference type="EMBL" id="ML220113">
    <property type="protein sequence ID" value="TGZ83912.1"/>
    <property type="molecule type" value="Genomic_DNA"/>
</dbReference>
<dbReference type="SUPFAM" id="SSF47473">
    <property type="entry name" value="EF-hand"/>
    <property type="match status" value="1"/>
</dbReference>
<dbReference type="PANTHER" id="PTHR23049">
    <property type="entry name" value="MYOSIN REGULATORY LIGHT CHAIN 2"/>
    <property type="match status" value="1"/>
</dbReference>
<gene>
    <name evidence="5" type="ORF">EX30DRAFT_94379</name>
</gene>
<evidence type="ECO:0000256" key="2">
    <source>
        <dbReference type="ARBA" id="ARBA00022837"/>
    </source>
</evidence>